<organism evidence="2 3">
    <name type="scientific">Aulographum hederae CBS 113979</name>
    <dbReference type="NCBI Taxonomy" id="1176131"/>
    <lineage>
        <taxon>Eukaryota</taxon>
        <taxon>Fungi</taxon>
        <taxon>Dikarya</taxon>
        <taxon>Ascomycota</taxon>
        <taxon>Pezizomycotina</taxon>
        <taxon>Dothideomycetes</taxon>
        <taxon>Pleosporomycetidae</taxon>
        <taxon>Aulographales</taxon>
        <taxon>Aulographaceae</taxon>
    </lineage>
</organism>
<feature type="compositionally biased region" description="Polar residues" evidence="1">
    <location>
        <begin position="191"/>
        <end position="200"/>
    </location>
</feature>
<accession>A0A6G1HEZ8</accession>
<gene>
    <name evidence="2" type="ORF">K402DRAFT_400428</name>
</gene>
<dbReference type="Proteomes" id="UP000800041">
    <property type="component" value="Unassembled WGS sequence"/>
</dbReference>
<feature type="region of interest" description="Disordered" evidence="1">
    <location>
        <begin position="189"/>
        <end position="214"/>
    </location>
</feature>
<protein>
    <submittedName>
        <fullName evidence="2">Uncharacterized protein</fullName>
    </submittedName>
</protein>
<evidence type="ECO:0000313" key="2">
    <source>
        <dbReference type="EMBL" id="KAF1991735.1"/>
    </source>
</evidence>
<proteinExistence type="predicted"/>
<evidence type="ECO:0000313" key="3">
    <source>
        <dbReference type="Proteomes" id="UP000800041"/>
    </source>
</evidence>
<reference evidence="2" key="1">
    <citation type="journal article" date="2020" name="Stud. Mycol.">
        <title>101 Dothideomycetes genomes: a test case for predicting lifestyles and emergence of pathogens.</title>
        <authorList>
            <person name="Haridas S."/>
            <person name="Albert R."/>
            <person name="Binder M."/>
            <person name="Bloem J."/>
            <person name="Labutti K."/>
            <person name="Salamov A."/>
            <person name="Andreopoulos B."/>
            <person name="Baker S."/>
            <person name="Barry K."/>
            <person name="Bills G."/>
            <person name="Bluhm B."/>
            <person name="Cannon C."/>
            <person name="Castanera R."/>
            <person name="Culley D."/>
            <person name="Daum C."/>
            <person name="Ezra D."/>
            <person name="Gonzalez J."/>
            <person name="Henrissat B."/>
            <person name="Kuo A."/>
            <person name="Liang C."/>
            <person name="Lipzen A."/>
            <person name="Lutzoni F."/>
            <person name="Magnuson J."/>
            <person name="Mondo S."/>
            <person name="Nolan M."/>
            <person name="Ohm R."/>
            <person name="Pangilinan J."/>
            <person name="Park H.-J."/>
            <person name="Ramirez L."/>
            <person name="Alfaro M."/>
            <person name="Sun H."/>
            <person name="Tritt A."/>
            <person name="Yoshinaga Y."/>
            <person name="Zwiers L.-H."/>
            <person name="Turgeon B."/>
            <person name="Goodwin S."/>
            <person name="Spatafora J."/>
            <person name="Crous P."/>
            <person name="Grigoriev I."/>
        </authorList>
    </citation>
    <scope>NUCLEOTIDE SEQUENCE</scope>
    <source>
        <strain evidence="2">CBS 113979</strain>
    </source>
</reference>
<feature type="compositionally biased region" description="Basic and acidic residues" evidence="1">
    <location>
        <begin position="201"/>
        <end position="214"/>
    </location>
</feature>
<name>A0A6G1HEZ8_9PEZI</name>
<keyword evidence="3" id="KW-1185">Reference proteome</keyword>
<sequence>MCTGIWSKGKVRGRYQLIPSRRTRRWYIHAANSSSCDAPVIAPQRGVFRAQSTSCSEYSVPATVPYLRNSTACCCSTVHTAVGSGGAAEPSYFDDIRTDNEMTENENESMMDTTTMEKIAREKVLVWLHSGWAKAPLNIGGRQQRGNSLDVRSDGRNMRVADEALNARSVTPDMRVGAGRVIARACLKPPSTETPNQEGMSSRHKEKPAMRCSC</sequence>
<dbReference type="AlphaFoldDB" id="A0A6G1HEZ8"/>
<evidence type="ECO:0000256" key="1">
    <source>
        <dbReference type="SAM" id="MobiDB-lite"/>
    </source>
</evidence>
<dbReference type="EMBL" id="ML977139">
    <property type="protein sequence ID" value="KAF1991735.1"/>
    <property type="molecule type" value="Genomic_DNA"/>
</dbReference>